<protein>
    <submittedName>
        <fullName evidence="1">Cyclin dependent kinase like 3</fullName>
    </submittedName>
</protein>
<gene>
    <name evidence="1" type="primary">CDKL3</name>
</gene>
<reference evidence="1 2" key="2">
    <citation type="journal article" date="2012" name="Nature">
        <title>Insights into hominid evolution from the gorilla genome sequence.</title>
        <authorList>
            <person name="Scally A."/>
            <person name="Dutheil J.Y."/>
            <person name="Hillier L.W."/>
            <person name="Jordan G.E."/>
            <person name="Goodhead I."/>
            <person name="Herrero J."/>
            <person name="Hobolth A."/>
            <person name="Lappalainen T."/>
            <person name="Mailund T."/>
            <person name="Marques-Bonet T."/>
            <person name="McCarthy S."/>
            <person name="Montgomery S.H."/>
            <person name="Schwalie P.C."/>
            <person name="Tang Y.A."/>
            <person name="Ward M.C."/>
            <person name="Xue Y."/>
            <person name="Yngvadottir B."/>
            <person name="Alkan C."/>
            <person name="Andersen L.N."/>
            <person name="Ayub Q."/>
            <person name="Ball E.V."/>
            <person name="Beal K."/>
            <person name="Bradley B.J."/>
            <person name="Chen Y."/>
            <person name="Clee C.M."/>
            <person name="Fitzgerald S."/>
            <person name="Graves T.A."/>
            <person name="Gu Y."/>
            <person name="Heath P."/>
            <person name="Heger A."/>
            <person name="Karakoc E."/>
            <person name="Kolb-Kokocinski A."/>
            <person name="Laird G.K."/>
            <person name="Lunter G."/>
            <person name="Meader S."/>
            <person name="Mort M."/>
            <person name="Mullikin J.C."/>
            <person name="Munch K."/>
            <person name="O'Connor T.D."/>
            <person name="Phillips A.D."/>
            <person name="Prado-Martinez J."/>
            <person name="Rogers A.S."/>
            <person name="Sajjadian S."/>
            <person name="Schmidt D."/>
            <person name="Shaw K."/>
            <person name="Simpson J.T."/>
            <person name="Stenson P.D."/>
            <person name="Turner D.J."/>
            <person name="Vigilant L."/>
            <person name="Vilella A.J."/>
            <person name="Whitener W."/>
            <person name="Zhu B."/>
            <person name="Cooper D.N."/>
            <person name="de Jong P."/>
            <person name="Dermitzakis E.T."/>
            <person name="Eichler E.E."/>
            <person name="Flicek P."/>
            <person name="Goldman N."/>
            <person name="Mundy N.I."/>
            <person name="Ning Z."/>
            <person name="Odom D.T."/>
            <person name="Ponting C.P."/>
            <person name="Quail M.A."/>
            <person name="Ryder O.A."/>
            <person name="Searle S.M."/>
            <person name="Warren W.C."/>
            <person name="Wilson R.K."/>
            <person name="Schierup M.H."/>
            <person name="Rogers J."/>
            <person name="Tyler-Smith C."/>
            <person name="Durbin R."/>
        </authorList>
    </citation>
    <scope>NUCLEOTIDE SEQUENCE [LARGE SCALE GENOMIC DNA]</scope>
</reference>
<dbReference type="GeneTree" id="ENSGT00940000161317"/>
<dbReference type="Proteomes" id="UP000001519">
    <property type="component" value="Chromosome 5"/>
</dbReference>
<evidence type="ECO:0000313" key="2">
    <source>
        <dbReference type="Proteomes" id="UP000001519"/>
    </source>
</evidence>
<reference evidence="1" key="4">
    <citation type="submission" date="2025-09" db="UniProtKB">
        <authorList>
            <consortium name="Ensembl"/>
        </authorList>
    </citation>
    <scope>IDENTIFICATION</scope>
</reference>
<proteinExistence type="predicted"/>
<accession>A0A2I2ZC83</accession>
<reference evidence="1" key="3">
    <citation type="submission" date="2025-08" db="UniProtKB">
        <authorList>
            <consortium name="Ensembl"/>
        </authorList>
    </citation>
    <scope>IDENTIFICATION</scope>
</reference>
<dbReference type="Bgee" id="ENSGGOG00000002228">
    <property type="expression patterns" value="Expressed in testis and 6 other cell types or tissues"/>
</dbReference>
<dbReference type="EMBL" id="CABD030041046">
    <property type="status" value="NOT_ANNOTATED_CDS"/>
    <property type="molecule type" value="Genomic_DNA"/>
</dbReference>
<dbReference type="EMBL" id="CABD030041045">
    <property type="status" value="NOT_ANNOTATED_CDS"/>
    <property type="molecule type" value="Genomic_DNA"/>
</dbReference>
<organism evidence="1 2">
    <name type="scientific">Gorilla gorilla gorilla</name>
    <name type="common">Western lowland gorilla</name>
    <dbReference type="NCBI Taxonomy" id="9595"/>
    <lineage>
        <taxon>Eukaryota</taxon>
        <taxon>Metazoa</taxon>
        <taxon>Chordata</taxon>
        <taxon>Craniata</taxon>
        <taxon>Vertebrata</taxon>
        <taxon>Euteleostomi</taxon>
        <taxon>Mammalia</taxon>
        <taxon>Eutheria</taxon>
        <taxon>Euarchontoglires</taxon>
        <taxon>Primates</taxon>
        <taxon>Haplorrhini</taxon>
        <taxon>Catarrhini</taxon>
        <taxon>Hominidae</taxon>
        <taxon>Gorilla</taxon>
    </lineage>
</organism>
<dbReference type="AlphaFoldDB" id="A0A2I2ZC83"/>
<evidence type="ECO:0000313" key="1">
    <source>
        <dbReference type="Ensembl" id="ENSGGOP00000044787.1"/>
    </source>
</evidence>
<keyword evidence="2" id="KW-1185">Reference proteome</keyword>
<dbReference type="Ensembl" id="ENSGGOT00000043938.1">
    <property type="protein sequence ID" value="ENSGGOP00000044787.1"/>
    <property type="gene ID" value="ENSGGOG00000002228.3"/>
</dbReference>
<name>A0A2I2ZC83_GORGO</name>
<reference evidence="2" key="1">
    <citation type="submission" date="2011-05" db="EMBL/GenBank/DDBJ databases">
        <title>Insights into the evolution of the great apes provided by the gorilla genome.</title>
        <authorList>
            <person name="Scally A."/>
        </authorList>
    </citation>
    <scope>NUCLEOTIDE SEQUENCE [LARGE SCALE GENOMIC DNA]</scope>
</reference>
<sequence length="44" mass="4934">MIIEMATGNPYLPSSSDLDLLHKIVLEVGNRKREKAQGDQSQSY</sequence>